<dbReference type="PANTHER" id="PTHR30408">
    <property type="entry name" value="TYPE-1 RESTRICTION ENZYME ECOKI SPECIFICITY PROTEIN"/>
    <property type="match status" value="1"/>
</dbReference>
<dbReference type="Gene3D" id="1.10.287.1120">
    <property type="entry name" value="Bipartite methylase S protein"/>
    <property type="match status" value="1"/>
</dbReference>
<feature type="domain" description="Type I restriction modification DNA specificity" evidence="5">
    <location>
        <begin position="1"/>
        <end position="179"/>
    </location>
</feature>
<protein>
    <submittedName>
        <fullName evidence="6">Type I restriction enzyme S protein</fullName>
        <ecNumber evidence="6">3.1.21.3</ecNumber>
    </submittedName>
</protein>
<dbReference type="PANTHER" id="PTHR30408:SF13">
    <property type="entry name" value="TYPE I RESTRICTION ENZYME HINDI SPECIFICITY SUBUNIT"/>
    <property type="match status" value="1"/>
</dbReference>
<evidence type="ECO:0000256" key="2">
    <source>
        <dbReference type="ARBA" id="ARBA00022747"/>
    </source>
</evidence>
<evidence type="ECO:0000313" key="7">
    <source>
        <dbReference type="Proteomes" id="UP000000492"/>
    </source>
</evidence>
<keyword evidence="7" id="KW-1185">Reference proteome</keyword>
<keyword evidence="3" id="KW-0238">DNA-binding</keyword>
<dbReference type="EMBL" id="CP002857">
    <property type="protein sequence ID" value="AEI09871.1"/>
    <property type="molecule type" value="Genomic_DNA"/>
</dbReference>
<evidence type="ECO:0000256" key="4">
    <source>
        <dbReference type="SAM" id="Coils"/>
    </source>
</evidence>
<dbReference type="SUPFAM" id="SSF116734">
    <property type="entry name" value="DNA methylase specificity domain"/>
    <property type="match status" value="2"/>
</dbReference>
<dbReference type="REBASE" id="37341">
    <property type="entry name" value="S.Cre45100ORF1519P"/>
</dbReference>
<organism evidence="6 7">
    <name type="scientific">Corynebacterium resistens (strain DSM 45100 / JCM 12819 / GTC 2026 / SICGH 158)</name>
    <dbReference type="NCBI Taxonomy" id="662755"/>
    <lineage>
        <taxon>Bacteria</taxon>
        <taxon>Bacillati</taxon>
        <taxon>Actinomycetota</taxon>
        <taxon>Actinomycetes</taxon>
        <taxon>Mycobacteriales</taxon>
        <taxon>Corynebacteriaceae</taxon>
        <taxon>Corynebacterium</taxon>
    </lineage>
</organism>
<dbReference type="RefSeq" id="WP_013888879.1">
    <property type="nucleotide sequence ID" value="NC_015673.1"/>
</dbReference>
<dbReference type="AlphaFoldDB" id="F8DZV7"/>
<feature type="coiled-coil region" evidence="4">
    <location>
        <begin position="161"/>
        <end position="188"/>
    </location>
</feature>
<evidence type="ECO:0000256" key="3">
    <source>
        <dbReference type="ARBA" id="ARBA00023125"/>
    </source>
</evidence>
<dbReference type="GO" id="GO:0009035">
    <property type="term" value="F:type I site-specific deoxyribonuclease activity"/>
    <property type="evidence" value="ECO:0007669"/>
    <property type="project" value="UniProtKB-EC"/>
</dbReference>
<dbReference type="CDD" id="cd17500">
    <property type="entry name" value="RMtype1_S_MmaGORF2198P_TRD1-CR1_like"/>
    <property type="match status" value="1"/>
</dbReference>
<dbReference type="GO" id="GO:0009307">
    <property type="term" value="P:DNA restriction-modification system"/>
    <property type="evidence" value="ECO:0007669"/>
    <property type="project" value="UniProtKB-KW"/>
</dbReference>
<evidence type="ECO:0000256" key="1">
    <source>
        <dbReference type="ARBA" id="ARBA00010923"/>
    </source>
</evidence>
<dbReference type="Gene3D" id="3.90.220.20">
    <property type="entry name" value="DNA methylase specificity domains"/>
    <property type="match status" value="2"/>
</dbReference>
<dbReference type="KEGG" id="crd:CRES_1518"/>
<reference evidence="6 7" key="1">
    <citation type="journal article" date="2012" name="BMC Genomics">
        <title>Complete genome sequence, lifestyle, and multi-drug resistance of the human pathogen Corynebacterium resistens DSM 45100 isolated from blood samples of a leukemia patient.</title>
        <authorList>
            <person name="Schroder J."/>
            <person name="Maus I."/>
            <person name="Meyer K."/>
            <person name="Wordemann S."/>
            <person name="Blom J."/>
            <person name="Jaenicke S."/>
            <person name="Schneider J."/>
            <person name="Trost E."/>
            <person name="Tauch A."/>
        </authorList>
    </citation>
    <scope>NUCLEOTIDE SEQUENCE [LARGE SCALE GENOMIC DNA]</scope>
    <source>
        <strain evidence="7">DSM 45100 / JCM 12819 / CCUG 50093 / GTC 2026 / SICGH 158</strain>
    </source>
</reference>
<keyword evidence="2" id="KW-0680">Restriction system</keyword>
<dbReference type="Pfam" id="PF01420">
    <property type="entry name" value="Methylase_S"/>
    <property type="match status" value="1"/>
</dbReference>
<dbReference type="CDD" id="cd17267">
    <property type="entry name" value="RMtype1_S_EcoAO83I-TRD1-CR1_like"/>
    <property type="match status" value="1"/>
</dbReference>
<comment type="similarity">
    <text evidence="1">Belongs to the type-I restriction system S methylase family.</text>
</comment>
<name>F8DZV7_CORRG</name>
<dbReference type="STRING" id="662755.CRES_1518"/>
<dbReference type="InterPro" id="IPR052021">
    <property type="entry name" value="Type-I_RS_S_subunit"/>
</dbReference>
<dbReference type="OrthoDB" id="3197085at2"/>
<accession>F8DZV7</accession>
<proteinExistence type="inferred from homology"/>
<dbReference type="GO" id="GO:0003677">
    <property type="term" value="F:DNA binding"/>
    <property type="evidence" value="ECO:0007669"/>
    <property type="project" value="UniProtKB-KW"/>
</dbReference>
<dbReference type="Proteomes" id="UP000000492">
    <property type="component" value="Chromosome"/>
</dbReference>
<dbReference type="InterPro" id="IPR000055">
    <property type="entry name" value="Restrct_endonuc_typeI_TRD"/>
</dbReference>
<dbReference type="EC" id="3.1.21.3" evidence="6"/>
<dbReference type="InterPro" id="IPR044946">
    <property type="entry name" value="Restrct_endonuc_typeI_TRD_sf"/>
</dbReference>
<keyword evidence="4" id="KW-0175">Coiled coil</keyword>
<evidence type="ECO:0000259" key="5">
    <source>
        <dbReference type="Pfam" id="PF01420"/>
    </source>
</evidence>
<dbReference type="eggNOG" id="COG0732">
    <property type="taxonomic scope" value="Bacteria"/>
</dbReference>
<keyword evidence="6" id="KW-0378">Hydrolase</keyword>
<evidence type="ECO:0000313" key="6">
    <source>
        <dbReference type="EMBL" id="AEI09871.1"/>
    </source>
</evidence>
<sequence length="400" mass="43309">MSDWREVAVEALCSRVTSGGTPSRKRADYYTDEGIPWVKSQELIGARIATTEEHISEAGLERSSAKLLPPDTVLLAMYGANVGQLGWLGVEATVNQAICAMVTDPKEADARFLYYALAGARERLVGNAHGAAQQNLSQQLIKPFKLAVPALATQQRIGAILRSIDELIENNRRRIEVLEKMARAIYREWFVKFRYPGHEDVPLVDSALGPIPEGWRAATIGDALELKYGKALKASARRGGGVAVVSSAGVVGWHDESFVDGPAIVVGRKGNVGSVHWVDGPCWPIDTAYFVQTDLPLRFVSEQLRRTAFTNSHAAVPGLSREAAYAQPFLLPDVQVLDSFQALVDPLGSHATGLMSQNEKLAEVRDLLLPKLVTGQIDVSSLDLDAVISTGSTEESAVAQ</sequence>
<dbReference type="HOGENOM" id="CLU_021095_2_3_11"/>
<gene>
    <name evidence="6" type="primary">hsdS</name>
    <name evidence="6" type="ordered locus">CRES_1518</name>
</gene>